<keyword evidence="1" id="KW-0812">Transmembrane</keyword>
<feature type="transmembrane region" description="Helical" evidence="1">
    <location>
        <begin position="163"/>
        <end position="185"/>
    </location>
</feature>
<gene>
    <name evidence="3" type="ORF">DFP77_13836</name>
</gene>
<sequence>MRYLLNESDHSVVNLDKLTSAWNPGSSIPANLHNGNYFFEQVNICDAAELDRVFQQHQPDAVMHLAAESHVDRSIDGLGDFIQTNIVETYTLLEATRKYWLSLGAEKKAAFRFHHISTDEVYGDLPHPDEVEGTLPLFTETTPYSPSSSYSASKASSDHLVLAWLYVPMVYLLSLPIVRIIAALITSQRN</sequence>
<proteinExistence type="predicted"/>
<accession>A0A368ZPF8</accession>
<evidence type="ECO:0000259" key="2">
    <source>
        <dbReference type="Pfam" id="PF16363"/>
    </source>
</evidence>
<dbReference type="InterPro" id="IPR016040">
    <property type="entry name" value="NAD(P)-bd_dom"/>
</dbReference>
<evidence type="ECO:0000313" key="3">
    <source>
        <dbReference type="EMBL" id="RCW95484.1"/>
    </source>
</evidence>
<evidence type="ECO:0000256" key="1">
    <source>
        <dbReference type="SAM" id="Phobius"/>
    </source>
</evidence>
<dbReference type="PANTHER" id="PTHR43000">
    <property type="entry name" value="DTDP-D-GLUCOSE 4,6-DEHYDRATASE-RELATED"/>
    <property type="match status" value="1"/>
</dbReference>
<name>A0A368ZPF8_9GAMM</name>
<dbReference type="Pfam" id="PF16363">
    <property type="entry name" value="GDP_Man_Dehyd"/>
    <property type="match status" value="1"/>
</dbReference>
<organism evidence="3 4">
    <name type="scientific">Marinomonas foliarum</name>
    <dbReference type="NCBI Taxonomy" id="491950"/>
    <lineage>
        <taxon>Bacteria</taxon>
        <taxon>Pseudomonadati</taxon>
        <taxon>Pseudomonadota</taxon>
        <taxon>Gammaproteobacteria</taxon>
        <taxon>Oceanospirillales</taxon>
        <taxon>Oceanospirillaceae</taxon>
        <taxon>Marinomonas</taxon>
    </lineage>
</organism>
<dbReference type="InterPro" id="IPR036291">
    <property type="entry name" value="NAD(P)-bd_dom_sf"/>
</dbReference>
<dbReference type="SUPFAM" id="SSF51735">
    <property type="entry name" value="NAD(P)-binding Rossmann-fold domains"/>
    <property type="match status" value="1"/>
</dbReference>
<comment type="caution">
    <text evidence="3">The sequence shown here is derived from an EMBL/GenBank/DDBJ whole genome shotgun (WGS) entry which is preliminary data.</text>
</comment>
<protein>
    <submittedName>
        <fullName evidence="3">GDP-mannose 4,6 dehydratase</fullName>
    </submittedName>
</protein>
<dbReference type="AlphaFoldDB" id="A0A368ZPF8"/>
<keyword evidence="1" id="KW-1133">Transmembrane helix</keyword>
<evidence type="ECO:0000313" key="4">
    <source>
        <dbReference type="Proteomes" id="UP000253506"/>
    </source>
</evidence>
<dbReference type="EMBL" id="QPJQ01000038">
    <property type="protein sequence ID" value="RCW95484.1"/>
    <property type="molecule type" value="Genomic_DNA"/>
</dbReference>
<feature type="domain" description="NAD(P)-binding" evidence="2">
    <location>
        <begin position="3"/>
        <end position="164"/>
    </location>
</feature>
<dbReference type="Proteomes" id="UP000253506">
    <property type="component" value="Unassembled WGS sequence"/>
</dbReference>
<dbReference type="Gene3D" id="3.40.50.720">
    <property type="entry name" value="NAD(P)-binding Rossmann-like Domain"/>
    <property type="match status" value="1"/>
</dbReference>
<keyword evidence="1" id="KW-0472">Membrane</keyword>
<reference evidence="3 4" key="1">
    <citation type="submission" date="2018-07" db="EMBL/GenBank/DDBJ databases">
        <title>Genomic Encyclopedia of Type Strains, Phase III (KMG-III): the genomes of soil and plant-associated and newly described type strains.</title>
        <authorList>
            <person name="Whitman W."/>
        </authorList>
    </citation>
    <scope>NUCLEOTIDE SEQUENCE [LARGE SCALE GENOMIC DNA]</scope>
    <source>
        <strain evidence="3 4">CECT 7731</strain>
    </source>
</reference>